<dbReference type="CDD" id="cd07341">
    <property type="entry name" value="M56_BlaR1_MecR1_like"/>
    <property type="match status" value="1"/>
</dbReference>
<feature type="transmembrane region" description="Helical" evidence="1">
    <location>
        <begin position="82"/>
        <end position="102"/>
    </location>
</feature>
<keyword evidence="1" id="KW-0472">Membrane</keyword>
<name>A0A173RUZ4_ANAHA</name>
<sequence>MIWMIQQISIYILCYLFICLLIGSILFLIWKILCKKIEEKGFVRLNYGLLKIVILFFLIPFPIVILRTVLWDGITFLVNDRIGNFAICMVGIWGIGFGISIWRSKCKERVFLDICQSGKTCGEWISKQAAELMEKFEIHNSVSVEYNPFVQTPMVYGIRNPKVLLPTEEYTTDQLKIILLHELTHIKHKDIFWKLLCRMILLIYWFYPLKHQIFKAVNEWSEVYCDFSVINETGSKKGYFKTIYDIMIHQFQFQEYICAGIGECNLERRILIAKNIKRMNTEKWIIGFILSMCFILFGGISVVTAMESMQFGYRILDRNTSEGIEVDGTPEIMNLKLHDRDNNEFEISRIKYLQSSDAIYNIDKIEAKECLQTKWIYLRKGQKVFFKMYAYDTTNESTKNRKLQTGIIDYSKHIKYVENNEEIAYIFKIPKNGKYRSYVYNCSDFKTQLLGEIEILND</sequence>
<dbReference type="AlphaFoldDB" id="A0A173RUZ4"/>
<feature type="transmembrane region" description="Helical" evidence="1">
    <location>
        <begin position="284"/>
        <end position="306"/>
    </location>
</feature>
<dbReference type="Proteomes" id="UP000095553">
    <property type="component" value="Unassembled WGS sequence"/>
</dbReference>
<evidence type="ECO:0000313" key="3">
    <source>
        <dbReference type="EMBL" id="CUM81566.1"/>
    </source>
</evidence>
<evidence type="ECO:0000313" key="4">
    <source>
        <dbReference type="Proteomes" id="UP000095553"/>
    </source>
</evidence>
<evidence type="ECO:0000259" key="2">
    <source>
        <dbReference type="Pfam" id="PF05569"/>
    </source>
</evidence>
<dbReference type="InterPro" id="IPR008756">
    <property type="entry name" value="Peptidase_M56"/>
</dbReference>
<dbReference type="InterPro" id="IPR052173">
    <property type="entry name" value="Beta-lactam_resp_regulator"/>
</dbReference>
<keyword evidence="1" id="KW-1133">Transmembrane helix</keyword>
<dbReference type="EMBL" id="CYXY01000004">
    <property type="protein sequence ID" value="CUM81566.1"/>
    <property type="molecule type" value="Genomic_DNA"/>
</dbReference>
<dbReference type="Pfam" id="PF05569">
    <property type="entry name" value="Peptidase_M56"/>
    <property type="match status" value="1"/>
</dbReference>
<gene>
    <name evidence="3" type="primary">blaR1_1</name>
    <name evidence="3" type="ORF">ERS852571_00719</name>
</gene>
<feature type="domain" description="Peptidase M56" evidence="2">
    <location>
        <begin position="131"/>
        <end position="270"/>
    </location>
</feature>
<dbReference type="PANTHER" id="PTHR34978">
    <property type="entry name" value="POSSIBLE SENSOR-TRANSDUCER PROTEIN BLAR"/>
    <property type="match status" value="1"/>
</dbReference>
<organism evidence="3 4">
    <name type="scientific">Anaerostipes hadrus</name>
    <dbReference type="NCBI Taxonomy" id="649756"/>
    <lineage>
        <taxon>Bacteria</taxon>
        <taxon>Bacillati</taxon>
        <taxon>Bacillota</taxon>
        <taxon>Clostridia</taxon>
        <taxon>Lachnospirales</taxon>
        <taxon>Lachnospiraceae</taxon>
        <taxon>Anaerostipes</taxon>
    </lineage>
</organism>
<accession>A0A173RUZ4</accession>
<feature type="transmembrane region" description="Helical" evidence="1">
    <location>
        <begin position="6"/>
        <end position="29"/>
    </location>
</feature>
<evidence type="ECO:0000256" key="1">
    <source>
        <dbReference type="SAM" id="Phobius"/>
    </source>
</evidence>
<protein>
    <submittedName>
        <fullName evidence="3">Regulatory protein BlaR1</fullName>
    </submittedName>
</protein>
<feature type="transmembrane region" description="Helical" evidence="1">
    <location>
        <begin position="49"/>
        <end position="70"/>
    </location>
</feature>
<proteinExistence type="predicted"/>
<keyword evidence="1" id="KW-0812">Transmembrane</keyword>
<reference evidence="3 4" key="1">
    <citation type="submission" date="2015-09" db="EMBL/GenBank/DDBJ databases">
        <authorList>
            <consortium name="Pathogen Informatics"/>
        </authorList>
    </citation>
    <scope>NUCLEOTIDE SEQUENCE [LARGE SCALE GENOMIC DNA]</scope>
    <source>
        <strain evidence="3 4">2789STDY5834959</strain>
    </source>
</reference>
<dbReference type="PANTHER" id="PTHR34978:SF3">
    <property type="entry name" value="SLR0241 PROTEIN"/>
    <property type="match status" value="1"/>
</dbReference>